<name>A0AAU9UMS4_EUPED</name>
<keyword evidence="4" id="KW-1185">Reference proteome</keyword>
<evidence type="ECO:0000313" key="3">
    <source>
        <dbReference type="EMBL" id="CAH2100316.1"/>
    </source>
</evidence>
<proteinExistence type="predicted"/>
<evidence type="ECO:0000259" key="1">
    <source>
        <dbReference type="Pfam" id="PF21788"/>
    </source>
</evidence>
<dbReference type="Proteomes" id="UP001153954">
    <property type="component" value="Unassembled WGS sequence"/>
</dbReference>
<dbReference type="InterPro" id="IPR048366">
    <property type="entry name" value="TNP-like_GBD"/>
</dbReference>
<evidence type="ECO:0000259" key="2">
    <source>
        <dbReference type="Pfam" id="PF21789"/>
    </source>
</evidence>
<dbReference type="AlphaFoldDB" id="A0AAU9UMS4"/>
<comment type="caution">
    <text evidence="3">The sequence shown here is derived from an EMBL/GenBank/DDBJ whole genome shotgun (WGS) entry which is preliminary data.</text>
</comment>
<reference evidence="3" key="1">
    <citation type="submission" date="2022-03" db="EMBL/GenBank/DDBJ databases">
        <authorList>
            <person name="Tunstrom K."/>
        </authorList>
    </citation>
    <scope>NUCLEOTIDE SEQUENCE</scope>
</reference>
<sequence length="532" mass="60205">MSSLFRVLYDNPGMSTLYVKLTTYLQGLFQIIRECRAAGLSVPVMVCDMDGVNRRALSILGATVEKPTITIDNIEIISMYDPPHLLKCFRNLFLKYDIECTTEITSSNKSGIGVAKWSHIKTFYELDNQNPNFVFAPGLKLEHLNPNSKQKMKVKLAAQTLSHTVAAGMMAKISEGALTSEAAVTAGVISNMDKLFDSVNSDSSDLRRGKIHATNLKQTTPHLQLFKNMKIFFKTLKFVSSTRTPPSKEGWTNAIELLWNKLRNKHSKIRSLATRRLQQDPLENLFGCIRGNCGANYNPTAGQFIAALKTSMLSNLAHLSTGNCESDYCEVIIDNYKDLLTKSTNICTNYIISNEQSFAYSANLSEELENICNAEPSSGEAQACAYVYGFLIKRLDCSCSTCHTILFSKEKCLVEHLFIQFKEYNYEKQSLKYPNLNIINYVESCASVINKILKEIGHEKRVLKKVIDKIQESVDHDFLKACPAHWEKNRNYFIENISYICIKRYCTLKNREFSDEASKASLKRKLVILKHN</sequence>
<protein>
    <recommendedName>
        <fullName evidence="5">Transposable element P transposase</fullName>
    </recommendedName>
</protein>
<evidence type="ECO:0000313" key="4">
    <source>
        <dbReference type="Proteomes" id="UP001153954"/>
    </source>
</evidence>
<feature type="domain" description="Transposable element P transposase-like GTP-binding insertion" evidence="1">
    <location>
        <begin position="84"/>
        <end position="203"/>
    </location>
</feature>
<gene>
    <name evidence="3" type="ORF">EEDITHA_LOCUS15197</name>
</gene>
<feature type="domain" description="Transposable element P transposase-like RNase H C-terminal" evidence="2">
    <location>
        <begin position="279"/>
        <end position="307"/>
    </location>
</feature>
<dbReference type="InterPro" id="IPR048367">
    <property type="entry name" value="TNP-like_RNaseH_C"/>
</dbReference>
<dbReference type="Pfam" id="PF21789">
    <property type="entry name" value="TNP-like_RNaseH_C"/>
    <property type="match status" value="1"/>
</dbReference>
<evidence type="ECO:0008006" key="5">
    <source>
        <dbReference type="Google" id="ProtNLM"/>
    </source>
</evidence>
<dbReference type="Pfam" id="PF21788">
    <property type="entry name" value="TNP-like_GBD"/>
    <property type="match status" value="1"/>
</dbReference>
<organism evidence="3 4">
    <name type="scientific">Euphydryas editha</name>
    <name type="common">Edith's checkerspot</name>
    <dbReference type="NCBI Taxonomy" id="104508"/>
    <lineage>
        <taxon>Eukaryota</taxon>
        <taxon>Metazoa</taxon>
        <taxon>Ecdysozoa</taxon>
        <taxon>Arthropoda</taxon>
        <taxon>Hexapoda</taxon>
        <taxon>Insecta</taxon>
        <taxon>Pterygota</taxon>
        <taxon>Neoptera</taxon>
        <taxon>Endopterygota</taxon>
        <taxon>Lepidoptera</taxon>
        <taxon>Glossata</taxon>
        <taxon>Ditrysia</taxon>
        <taxon>Papilionoidea</taxon>
        <taxon>Nymphalidae</taxon>
        <taxon>Nymphalinae</taxon>
        <taxon>Euphydryas</taxon>
    </lineage>
</organism>
<accession>A0AAU9UMS4</accession>
<dbReference type="EMBL" id="CAKOGL010000022">
    <property type="protein sequence ID" value="CAH2100316.1"/>
    <property type="molecule type" value="Genomic_DNA"/>
</dbReference>